<reference evidence="1" key="1">
    <citation type="submission" date="2023-07" db="EMBL/GenBank/DDBJ databases">
        <title>draft genome sequence of fig (Ficus carica).</title>
        <authorList>
            <person name="Takahashi T."/>
            <person name="Nishimura K."/>
        </authorList>
    </citation>
    <scope>NUCLEOTIDE SEQUENCE</scope>
</reference>
<accession>A0AA88DZT3</accession>
<proteinExistence type="predicted"/>
<evidence type="ECO:0000313" key="2">
    <source>
        <dbReference type="Proteomes" id="UP001187192"/>
    </source>
</evidence>
<dbReference type="Proteomes" id="UP001187192">
    <property type="component" value="Unassembled WGS sequence"/>
</dbReference>
<name>A0AA88DZT3_FICCA</name>
<gene>
    <name evidence="1" type="ORF">TIFTF001_034459</name>
</gene>
<sequence>MDIGSNVGLSINLTKKSEDEEFKGIVVEALQLCGGFELSDLFPSFNLLNVISPVRPKMERLQKRAKDNGEYHQGA</sequence>
<dbReference type="EMBL" id="BTGU01000230">
    <property type="protein sequence ID" value="GMN65382.1"/>
    <property type="molecule type" value="Genomic_DNA"/>
</dbReference>
<keyword evidence="2" id="KW-1185">Reference proteome</keyword>
<protein>
    <submittedName>
        <fullName evidence="1">Uncharacterized protein</fullName>
    </submittedName>
</protein>
<evidence type="ECO:0000313" key="1">
    <source>
        <dbReference type="EMBL" id="GMN65382.1"/>
    </source>
</evidence>
<dbReference type="AlphaFoldDB" id="A0AA88DZT3"/>
<comment type="caution">
    <text evidence="1">The sequence shown here is derived from an EMBL/GenBank/DDBJ whole genome shotgun (WGS) entry which is preliminary data.</text>
</comment>
<organism evidence="1 2">
    <name type="scientific">Ficus carica</name>
    <name type="common">Common fig</name>
    <dbReference type="NCBI Taxonomy" id="3494"/>
    <lineage>
        <taxon>Eukaryota</taxon>
        <taxon>Viridiplantae</taxon>
        <taxon>Streptophyta</taxon>
        <taxon>Embryophyta</taxon>
        <taxon>Tracheophyta</taxon>
        <taxon>Spermatophyta</taxon>
        <taxon>Magnoliopsida</taxon>
        <taxon>eudicotyledons</taxon>
        <taxon>Gunneridae</taxon>
        <taxon>Pentapetalae</taxon>
        <taxon>rosids</taxon>
        <taxon>fabids</taxon>
        <taxon>Rosales</taxon>
        <taxon>Moraceae</taxon>
        <taxon>Ficeae</taxon>
        <taxon>Ficus</taxon>
    </lineage>
</organism>